<gene>
    <name evidence="2" type="ORF">FHR99_002080</name>
</gene>
<dbReference type="Pfam" id="PF06742">
    <property type="entry name" value="DUF1214"/>
    <property type="match status" value="1"/>
</dbReference>
<reference evidence="2 3" key="1">
    <citation type="submission" date="2020-08" db="EMBL/GenBank/DDBJ databases">
        <title>Genomic Encyclopedia of Type Strains, Phase III (KMG-III): the genomes of soil and plant-associated and newly described type strains.</title>
        <authorList>
            <person name="Whitman W."/>
        </authorList>
    </citation>
    <scope>NUCLEOTIDE SEQUENCE [LARGE SCALE GENOMIC DNA]</scope>
    <source>
        <strain evidence="2 3">CECT 8654</strain>
    </source>
</reference>
<evidence type="ECO:0000313" key="2">
    <source>
        <dbReference type="EMBL" id="MBB3047814.1"/>
    </source>
</evidence>
<keyword evidence="3" id="KW-1185">Reference proteome</keyword>
<sequence length="371" mass="41528">MTVQTASRSALRDLINLLEEIDERWAGPEWNLHSPEDVAAAHRSLMHVLEGGLATMFENDVAYPQFRRIVTPWRKFTGDNGDAIYFDAPVSADYEYRVRGQINGAVYVSITVEMGTEDGSMASKTAGVINDTQFDVDANGWFELRLGGEPAERNWLPLPEGASRITTRHYFEHKQCGAGDPALEPALYIDAINPERAPAVPNDQSIAEGIKRVAGFVRSRTLGMPPMANVEKQPAFVALTPNQFPKPVVPGDFGLSAFDAHYSMAPYYLEPHQALVITGRWPICRFGSLDLWTRHQQTYDYCNRTVSLNRAQTQLEPDGSFKMILAHEDPGLPNWIDTEGRVLGLMFWRFFLVEGEVETPQAEVVELASLR</sequence>
<comment type="caution">
    <text evidence="2">The sequence shown here is derived from an EMBL/GenBank/DDBJ whole genome shotgun (WGS) entry which is preliminary data.</text>
</comment>
<dbReference type="InterPro" id="IPR010621">
    <property type="entry name" value="DUF1214"/>
</dbReference>
<dbReference type="AlphaFoldDB" id="A0A7W4W5I1"/>
<evidence type="ECO:0000259" key="1">
    <source>
        <dbReference type="Pfam" id="PF06742"/>
    </source>
</evidence>
<feature type="domain" description="DUF1214" evidence="1">
    <location>
        <begin position="89"/>
        <end position="170"/>
    </location>
</feature>
<accession>A0A7W4W5I1</accession>
<evidence type="ECO:0000313" key="3">
    <source>
        <dbReference type="Proteomes" id="UP000537130"/>
    </source>
</evidence>
<dbReference type="RefSeq" id="WP_183410572.1">
    <property type="nucleotide sequence ID" value="NZ_JACHWY010000002.1"/>
</dbReference>
<protein>
    <recommendedName>
        <fullName evidence="1">DUF1214 domain-containing protein</fullName>
    </recommendedName>
</protein>
<name>A0A7W4W5I1_9GAMM</name>
<organism evidence="2 3">
    <name type="scientific">Litorivivens lipolytica</name>
    <dbReference type="NCBI Taxonomy" id="1524264"/>
    <lineage>
        <taxon>Bacteria</taxon>
        <taxon>Pseudomonadati</taxon>
        <taxon>Pseudomonadota</taxon>
        <taxon>Gammaproteobacteria</taxon>
        <taxon>Litorivivens</taxon>
    </lineage>
</organism>
<proteinExistence type="predicted"/>
<dbReference type="Proteomes" id="UP000537130">
    <property type="component" value="Unassembled WGS sequence"/>
</dbReference>
<dbReference type="EMBL" id="JACHWY010000002">
    <property type="protein sequence ID" value="MBB3047814.1"/>
    <property type="molecule type" value="Genomic_DNA"/>
</dbReference>